<evidence type="ECO:0000259" key="7">
    <source>
        <dbReference type="SMART" id="SM00775"/>
    </source>
</evidence>
<dbReference type="InterPro" id="IPR036412">
    <property type="entry name" value="HAD-like_sf"/>
</dbReference>
<evidence type="ECO:0000313" key="9">
    <source>
        <dbReference type="Proteomes" id="UP000683360"/>
    </source>
</evidence>
<name>A0A8S3QAA5_MYTED</name>
<sequence>MKNYLPGYYLRSLRNRPLVEIDAEEISSTIQVHQYEVQKTRKRKNLKAFEEMSNQEFIRNAIDEEQCVPETIEKEEFSLTQTLNSIPELSSSPNFGQEPSFHDKEPSIHDNVLKSGMFDSAPRNTTSFDLPLECPRVPTIQSPCASVILIIKPVYSFTPMLYLAVKLLRQHSERFEENVDLLNIIGKGLDIYAYKRQNKLKVDIEINGEAIDLHMKLGESGEAFFVTEILTDEKMEVCRNKEHRDSAHLATSPMPSSVDLMEKGVMEMKKKHGEKRKKIKKIKDLDEQEESEQNEATGQDSLTEANEQSRKVRRKRSTKRKNQTETPKVESRTDDSEIFEIDDVSSDEELANLARIPPGLSKSISLPVVEENKFERIRNGPLHHTMDSLMYLVTQKCHQLPSWKQTTLPKSDTEVECNRHSKDSFFTEEDTTLWEWGDLPRKSVTEVPTSAGETESRDHIMDPKQSSSGLFQFMKSTRNVRNKPELEGIYLDDLNLEEMSPEVAAILPQKTQFQSIREREEDTESGRGASLPVSPNSVEGAVCGPPVSFLRSEVKSLGAYSMSLCGGLSEGVTLEKFMQKIVTFEDLCDNFGMINNPDLVIRIEEKYYNWLTAAPMILAHLVFERDLPQSSLKKLTDEYMPKKKEKRTSGVSSWFSWGRSSKVIDQSQPQDKQAVQTSMSDSEIGTGKTTDENSTLSPPYQPACKCICLADDDHTSSEADTDSDRNEAHKRVTSEVYKKTIRLDSDSIKKLNLQPGCNEIVYSVTTQFQGTKKCTSHIYLWRYDDKIIVSDIDGTITKSDVLGQILPIIGKDWSQSGVAQLYTSINTNGYKFLYLSARAIGQSKVTKDLLKSIKQEVHVLPEGPLLLSPTSLVSAFHREVIEKKPEEFKIACLKDIGSLFPPFTQAFYAGFGNKVNNLYNQSTRRTETRITLYIPDIVSIFHCTESLQSIHKENSNKNHTLHSSRRKYIPPYRIFTINPQGELKQESHFTFQSSEVYFTVQNLYNQSTWRTQTRITLYIPVVVSIFHCTESLQSIHVENSNKNHTLHSSRRKYISLYRIFTINPRGELKQESHFTFQSSRRKYIPLYRIFTINPRGELKQESHFTFQSVVSIFHCTESLQSIHEENSNKNHILHSSRRKYIPPYRIFTINPRGELKQESHFTFQSSYVSLTDIADHYFPTVIHENALESSEFSNTTFWREPLIQIEDTDLQLLVGPPK</sequence>
<dbReference type="SMR" id="A0A8S3QAA5"/>
<comment type="similarity">
    <text evidence="3">Belongs to the lipin family.</text>
</comment>
<comment type="caution">
    <text evidence="8">The sequence shown here is derived from an EMBL/GenBank/DDBJ whole genome shotgun (WGS) entry which is preliminary data.</text>
</comment>
<organism evidence="8 9">
    <name type="scientific">Mytilus edulis</name>
    <name type="common">Blue mussel</name>
    <dbReference type="NCBI Taxonomy" id="6550"/>
    <lineage>
        <taxon>Eukaryota</taxon>
        <taxon>Metazoa</taxon>
        <taxon>Spiralia</taxon>
        <taxon>Lophotrochozoa</taxon>
        <taxon>Mollusca</taxon>
        <taxon>Bivalvia</taxon>
        <taxon>Autobranchia</taxon>
        <taxon>Pteriomorphia</taxon>
        <taxon>Mytilida</taxon>
        <taxon>Mytiloidea</taxon>
        <taxon>Mytilidae</taxon>
        <taxon>Mytilinae</taxon>
        <taxon>Mytilus</taxon>
    </lineage>
</organism>
<feature type="region of interest" description="Disordered" evidence="6">
    <location>
        <begin position="241"/>
        <end position="260"/>
    </location>
</feature>
<feature type="region of interest" description="Disordered" evidence="6">
    <location>
        <begin position="446"/>
        <end position="465"/>
    </location>
</feature>
<dbReference type="GO" id="GO:0005634">
    <property type="term" value="C:nucleus"/>
    <property type="evidence" value="ECO:0007669"/>
    <property type="project" value="TreeGrafter"/>
</dbReference>
<evidence type="ECO:0000256" key="6">
    <source>
        <dbReference type="SAM" id="MobiDB-lite"/>
    </source>
</evidence>
<gene>
    <name evidence="8" type="ORF">MEDL_6702</name>
</gene>
<dbReference type="GO" id="GO:0008195">
    <property type="term" value="F:phosphatidate phosphatase activity"/>
    <property type="evidence" value="ECO:0007669"/>
    <property type="project" value="UniProtKB-EC"/>
</dbReference>
<protein>
    <recommendedName>
        <fullName evidence="4">phosphatidate phosphatase</fullName>
        <ecNumber evidence="4">3.1.3.4</ecNumber>
    </recommendedName>
</protein>
<dbReference type="PANTHER" id="PTHR12181">
    <property type="entry name" value="LIPIN"/>
    <property type="match status" value="1"/>
</dbReference>
<dbReference type="GO" id="GO:0009062">
    <property type="term" value="P:fatty acid catabolic process"/>
    <property type="evidence" value="ECO:0007669"/>
    <property type="project" value="TreeGrafter"/>
</dbReference>
<dbReference type="EC" id="3.1.3.4" evidence="4"/>
<keyword evidence="5 8" id="KW-0378">Hydrolase</keyword>
<dbReference type="AlphaFoldDB" id="A0A8S3QAA5"/>
<feature type="region of interest" description="Disordered" evidence="6">
    <location>
        <begin position="269"/>
        <end position="343"/>
    </location>
</feature>
<evidence type="ECO:0000256" key="4">
    <source>
        <dbReference type="ARBA" id="ARBA00012638"/>
    </source>
</evidence>
<dbReference type="InterPro" id="IPR013209">
    <property type="entry name" value="LNS2"/>
</dbReference>
<dbReference type="GO" id="GO:0019432">
    <property type="term" value="P:triglyceride biosynthetic process"/>
    <property type="evidence" value="ECO:0007669"/>
    <property type="project" value="TreeGrafter"/>
</dbReference>
<evidence type="ECO:0000313" key="8">
    <source>
        <dbReference type="EMBL" id="CAG2191472.1"/>
    </source>
</evidence>
<dbReference type="EMBL" id="CAJPWZ010000363">
    <property type="protein sequence ID" value="CAG2191472.1"/>
    <property type="molecule type" value="Genomic_DNA"/>
</dbReference>
<dbReference type="InterPro" id="IPR031315">
    <property type="entry name" value="LNS2/PITP"/>
</dbReference>
<dbReference type="SUPFAM" id="SSF56784">
    <property type="entry name" value="HAD-like"/>
    <property type="match status" value="1"/>
</dbReference>
<dbReference type="Proteomes" id="UP000683360">
    <property type="component" value="Unassembled WGS sequence"/>
</dbReference>
<dbReference type="SMART" id="SM00775">
    <property type="entry name" value="LNS2"/>
    <property type="match status" value="1"/>
</dbReference>
<dbReference type="Pfam" id="PF04571">
    <property type="entry name" value="Lipin_N"/>
    <property type="match status" value="1"/>
</dbReference>
<feature type="region of interest" description="Disordered" evidence="6">
    <location>
        <begin position="664"/>
        <end position="698"/>
    </location>
</feature>
<keyword evidence="9" id="KW-1185">Reference proteome</keyword>
<feature type="compositionally biased region" description="Polar residues" evidence="6">
    <location>
        <begin position="294"/>
        <end position="306"/>
    </location>
</feature>
<dbReference type="GO" id="GO:0032869">
    <property type="term" value="P:cellular response to insulin stimulus"/>
    <property type="evidence" value="ECO:0007669"/>
    <property type="project" value="TreeGrafter"/>
</dbReference>
<dbReference type="PANTHER" id="PTHR12181:SF12">
    <property type="entry name" value="PHOSPHATIDATE PHOSPHATASE"/>
    <property type="match status" value="1"/>
</dbReference>
<evidence type="ECO:0000256" key="1">
    <source>
        <dbReference type="ARBA" id="ARBA00001180"/>
    </source>
</evidence>
<feature type="compositionally biased region" description="Basic residues" evidence="6">
    <location>
        <begin position="269"/>
        <end position="281"/>
    </location>
</feature>
<reference evidence="8" key="1">
    <citation type="submission" date="2021-03" db="EMBL/GenBank/DDBJ databases">
        <authorList>
            <person name="Bekaert M."/>
        </authorList>
    </citation>
    <scope>NUCLEOTIDE SEQUENCE</scope>
</reference>
<comment type="catalytic activity">
    <reaction evidence="1">
        <text>a 1,2-diacyl-sn-glycero-3-phosphate + H2O = a 1,2-diacyl-sn-glycerol + phosphate</text>
        <dbReference type="Rhea" id="RHEA:27429"/>
        <dbReference type="ChEBI" id="CHEBI:15377"/>
        <dbReference type="ChEBI" id="CHEBI:17815"/>
        <dbReference type="ChEBI" id="CHEBI:43474"/>
        <dbReference type="ChEBI" id="CHEBI:58608"/>
        <dbReference type="EC" id="3.1.3.4"/>
    </reaction>
    <physiologicalReaction direction="left-to-right" evidence="1">
        <dbReference type="Rhea" id="RHEA:27430"/>
    </physiologicalReaction>
</comment>
<proteinExistence type="inferred from homology"/>
<dbReference type="OrthoDB" id="4567at2759"/>
<feature type="domain" description="LNS2/PITP" evidence="7">
    <location>
        <begin position="787"/>
        <end position="986"/>
    </location>
</feature>
<feature type="region of interest" description="Disordered" evidence="6">
    <location>
        <begin position="512"/>
        <end position="533"/>
    </location>
</feature>
<dbReference type="InterPro" id="IPR026058">
    <property type="entry name" value="LIPIN"/>
</dbReference>
<evidence type="ECO:0000256" key="2">
    <source>
        <dbReference type="ARBA" id="ARBA00001946"/>
    </source>
</evidence>
<accession>A0A8S3QAA5</accession>
<feature type="compositionally biased region" description="Basic residues" evidence="6">
    <location>
        <begin position="311"/>
        <end position="321"/>
    </location>
</feature>
<dbReference type="GO" id="GO:0045944">
    <property type="term" value="P:positive regulation of transcription by RNA polymerase II"/>
    <property type="evidence" value="ECO:0007669"/>
    <property type="project" value="TreeGrafter"/>
</dbReference>
<dbReference type="InterPro" id="IPR007651">
    <property type="entry name" value="Lipin_N"/>
</dbReference>
<dbReference type="Pfam" id="PF08235">
    <property type="entry name" value="LNS2"/>
    <property type="match status" value="1"/>
</dbReference>
<comment type="cofactor">
    <cofactor evidence="2">
        <name>Mg(2+)</name>
        <dbReference type="ChEBI" id="CHEBI:18420"/>
    </cofactor>
</comment>
<evidence type="ECO:0000256" key="5">
    <source>
        <dbReference type="ARBA" id="ARBA00022801"/>
    </source>
</evidence>
<feature type="compositionally biased region" description="Polar residues" evidence="6">
    <location>
        <begin position="664"/>
        <end position="683"/>
    </location>
</feature>
<dbReference type="Pfam" id="PF16876">
    <property type="entry name" value="Lipin_mid"/>
    <property type="match status" value="1"/>
</dbReference>
<evidence type="ECO:0000256" key="3">
    <source>
        <dbReference type="ARBA" id="ARBA00005476"/>
    </source>
</evidence>
<dbReference type="GO" id="GO:0003713">
    <property type="term" value="F:transcription coactivator activity"/>
    <property type="evidence" value="ECO:0007669"/>
    <property type="project" value="TreeGrafter"/>
</dbReference>
<dbReference type="InterPro" id="IPR031703">
    <property type="entry name" value="Lipin_mid"/>
</dbReference>